<reference evidence="4" key="2">
    <citation type="journal article" date="2018" name="Plant J.">
        <title>The Sorghum bicolor reference genome: improved assembly, gene annotations, a transcriptome atlas, and signatures of genome organization.</title>
        <authorList>
            <person name="McCormick R.F."/>
            <person name="Truong S.K."/>
            <person name="Sreedasyam A."/>
            <person name="Jenkins J."/>
            <person name="Shu S."/>
            <person name="Sims D."/>
            <person name="Kennedy M."/>
            <person name="Amirebrahimi M."/>
            <person name="Weers B.D."/>
            <person name="McKinley B."/>
            <person name="Mattison A."/>
            <person name="Morishige D.T."/>
            <person name="Grimwood J."/>
            <person name="Schmutz J."/>
            <person name="Mullet J.E."/>
        </authorList>
    </citation>
    <scope>NUCLEOTIDE SEQUENCE [LARGE SCALE GENOMIC DNA]</scope>
    <source>
        <strain evidence="4">cv. BTx623</strain>
    </source>
</reference>
<gene>
    <name evidence="3" type="ORF">SORBI_3010G179300</name>
</gene>
<dbReference type="Proteomes" id="UP000000768">
    <property type="component" value="Chromosome 10"/>
</dbReference>
<keyword evidence="2" id="KW-1133">Transmembrane helix</keyword>
<sequence>MGVSLCGNRCPELVVAVFVVVTEVFLGIFIAVVVTSEVSKNKINSSPTSLVLLPGLLHGGEGDMVLFPSMAESQGKSTVSNNAVVTCGNNVKINASSRSDDVRRRLCDERPTRLDAAAVCTAQAVLCGQAATGCSGSSQSSGRSTTSRGRLHRAY</sequence>
<proteinExistence type="predicted"/>
<keyword evidence="4" id="KW-1185">Reference proteome</keyword>
<keyword evidence="2" id="KW-0812">Transmembrane</keyword>
<protein>
    <submittedName>
        <fullName evidence="3">Uncharacterized protein</fullName>
    </submittedName>
</protein>
<keyword evidence="2" id="KW-0472">Membrane</keyword>
<evidence type="ECO:0000256" key="1">
    <source>
        <dbReference type="SAM" id="MobiDB-lite"/>
    </source>
</evidence>
<accession>A0A194YJZ3</accession>
<feature type="region of interest" description="Disordered" evidence="1">
    <location>
        <begin position="131"/>
        <end position="155"/>
    </location>
</feature>
<dbReference type="EMBL" id="CM000769">
    <property type="protein sequence ID" value="KXG20273.1"/>
    <property type="molecule type" value="Genomic_DNA"/>
</dbReference>
<evidence type="ECO:0000313" key="3">
    <source>
        <dbReference type="EMBL" id="KXG20273.1"/>
    </source>
</evidence>
<evidence type="ECO:0000256" key="2">
    <source>
        <dbReference type="SAM" id="Phobius"/>
    </source>
</evidence>
<dbReference type="Gramene" id="KXG20273">
    <property type="protein sequence ID" value="KXG20273"/>
    <property type="gene ID" value="SORBI_3010G179300"/>
</dbReference>
<dbReference type="AlphaFoldDB" id="A0A194YJZ3"/>
<feature type="transmembrane region" description="Helical" evidence="2">
    <location>
        <begin position="13"/>
        <end position="34"/>
    </location>
</feature>
<organism evidence="3 4">
    <name type="scientific">Sorghum bicolor</name>
    <name type="common">Sorghum</name>
    <name type="synonym">Sorghum vulgare</name>
    <dbReference type="NCBI Taxonomy" id="4558"/>
    <lineage>
        <taxon>Eukaryota</taxon>
        <taxon>Viridiplantae</taxon>
        <taxon>Streptophyta</taxon>
        <taxon>Embryophyta</taxon>
        <taxon>Tracheophyta</taxon>
        <taxon>Spermatophyta</taxon>
        <taxon>Magnoliopsida</taxon>
        <taxon>Liliopsida</taxon>
        <taxon>Poales</taxon>
        <taxon>Poaceae</taxon>
        <taxon>PACMAD clade</taxon>
        <taxon>Panicoideae</taxon>
        <taxon>Andropogonodae</taxon>
        <taxon>Andropogoneae</taxon>
        <taxon>Sorghinae</taxon>
        <taxon>Sorghum</taxon>
    </lineage>
</organism>
<evidence type="ECO:0000313" key="4">
    <source>
        <dbReference type="Proteomes" id="UP000000768"/>
    </source>
</evidence>
<dbReference type="InParanoid" id="A0A194YJZ3"/>
<reference evidence="3 4" key="1">
    <citation type="journal article" date="2009" name="Nature">
        <title>The Sorghum bicolor genome and the diversification of grasses.</title>
        <authorList>
            <person name="Paterson A.H."/>
            <person name="Bowers J.E."/>
            <person name="Bruggmann R."/>
            <person name="Dubchak I."/>
            <person name="Grimwood J."/>
            <person name="Gundlach H."/>
            <person name="Haberer G."/>
            <person name="Hellsten U."/>
            <person name="Mitros T."/>
            <person name="Poliakov A."/>
            <person name="Schmutz J."/>
            <person name="Spannagl M."/>
            <person name="Tang H."/>
            <person name="Wang X."/>
            <person name="Wicker T."/>
            <person name="Bharti A.K."/>
            <person name="Chapman J."/>
            <person name="Feltus F.A."/>
            <person name="Gowik U."/>
            <person name="Grigoriev I.V."/>
            <person name="Lyons E."/>
            <person name="Maher C.A."/>
            <person name="Martis M."/>
            <person name="Narechania A."/>
            <person name="Otillar R.P."/>
            <person name="Penning B.W."/>
            <person name="Salamov A.A."/>
            <person name="Wang Y."/>
            <person name="Zhang L."/>
            <person name="Carpita N.C."/>
            <person name="Freeling M."/>
            <person name="Gingle A.R."/>
            <person name="Hash C.T."/>
            <person name="Keller B."/>
            <person name="Klein P."/>
            <person name="Kresovich S."/>
            <person name="McCann M.C."/>
            <person name="Ming R."/>
            <person name="Peterson D.G."/>
            <person name="Mehboob-ur-Rahman"/>
            <person name="Ware D."/>
            <person name="Westhoff P."/>
            <person name="Mayer K.F."/>
            <person name="Messing J."/>
            <person name="Rokhsar D.S."/>
        </authorList>
    </citation>
    <scope>NUCLEOTIDE SEQUENCE [LARGE SCALE GENOMIC DNA]</scope>
    <source>
        <strain evidence="4">cv. BTx623</strain>
    </source>
</reference>
<name>A0A194YJZ3_SORBI</name>
<feature type="compositionally biased region" description="Low complexity" evidence="1">
    <location>
        <begin position="131"/>
        <end position="148"/>
    </location>
</feature>